<gene>
    <name evidence="3" type="ORF">LVIROSA_LOCUS7214</name>
</gene>
<evidence type="ECO:0000313" key="4">
    <source>
        <dbReference type="Proteomes" id="UP001157418"/>
    </source>
</evidence>
<comment type="similarity">
    <text evidence="1">Belongs to the TSR2 family.</text>
</comment>
<proteinExistence type="inferred from homology"/>
<organism evidence="3 4">
    <name type="scientific">Lactuca virosa</name>
    <dbReference type="NCBI Taxonomy" id="75947"/>
    <lineage>
        <taxon>Eukaryota</taxon>
        <taxon>Viridiplantae</taxon>
        <taxon>Streptophyta</taxon>
        <taxon>Embryophyta</taxon>
        <taxon>Tracheophyta</taxon>
        <taxon>Spermatophyta</taxon>
        <taxon>Magnoliopsida</taxon>
        <taxon>eudicotyledons</taxon>
        <taxon>Gunneridae</taxon>
        <taxon>Pentapetalae</taxon>
        <taxon>asterids</taxon>
        <taxon>campanulids</taxon>
        <taxon>Asterales</taxon>
        <taxon>Asteraceae</taxon>
        <taxon>Cichorioideae</taxon>
        <taxon>Cichorieae</taxon>
        <taxon>Lactucinae</taxon>
        <taxon>Lactuca</taxon>
    </lineage>
</organism>
<evidence type="ECO:0000256" key="1">
    <source>
        <dbReference type="ARBA" id="ARBA00006524"/>
    </source>
</evidence>
<dbReference type="Pfam" id="PF05056">
    <property type="entry name" value="DUF674"/>
    <property type="match status" value="1"/>
</dbReference>
<dbReference type="Pfam" id="PF10273">
    <property type="entry name" value="WGG"/>
    <property type="match status" value="1"/>
</dbReference>
<name>A0AAU9M1L1_9ASTR</name>
<keyword evidence="4" id="KW-1185">Reference proteome</keyword>
<protein>
    <recommendedName>
        <fullName evidence="5">DUF674 domain-containing protein</fullName>
    </recommendedName>
</protein>
<dbReference type="PANTHER" id="PTHR33103:SF19">
    <property type="entry name" value="OS09G0544700 PROTEIN"/>
    <property type="match status" value="1"/>
</dbReference>
<evidence type="ECO:0008006" key="5">
    <source>
        <dbReference type="Google" id="ProtNLM"/>
    </source>
</evidence>
<dbReference type="InterPro" id="IPR007750">
    <property type="entry name" value="DUF674"/>
</dbReference>
<reference evidence="3 4" key="1">
    <citation type="submission" date="2022-01" db="EMBL/GenBank/DDBJ databases">
        <authorList>
            <person name="Xiong W."/>
            <person name="Schranz E."/>
        </authorList>
    </citation>
    <scope>NUCLEOTIDE SEQUENCE [LARGE SCALE GENOMIC DNA]</scope>
</reference>
<dbReference type="InterPro" id="IPR019398">
    <property type="entry name" value="Pre-rRNA_process_TSR2"/>
</dbReference>
<keyword evidence="2" id="KW-0698">rRNA processing</keyword>
<dbReference type="PANTHER" id="PTHR33103">
    <property type="entry name" value="OS01G0153900 PROTEIN"/>
    <property type="match status" value="1"/>
</dbReference>
<evidence type="ECO:0000313" key="3">
    <source>
        <dbReference type="EMBL" id="CAH1419702.1"/>
    </source>
</evidence>
<comment type="caution">
    <text evidence="3">The sequence shown here is derived from an EMBL/GenBank/DDBJ whole genome shotgun (WGS) entry which is preliminary data.</text>
</comment>
<dbReference type="EMBL" id="CAKMRJ010000491">
    <property type="protein sequence ID" value="CAH1419702.1"/>
    <property type="molecule type" value="Genomic_DNA"/>
</dbReference>
<accession>A0AAU9M1L1</accession>
<dbReference type="AlphaFoldDB" id="A0AAU9M1L1"/>
<evidence type="ECO:0000256" key="2">
    <source>
        <dbReference type="ARBA" id="ARBA00022552"/>
    </source>
</evidence>
<dbReference type="GO" id="GO:0006364">
    <property type="term" value="P:rRNA processing"/>
    <property type="evidence" value="ECO:0007669"/>
    <property type="project" value="UniProtKB-KW"/>
</dbReference>
<dbReference type="Proteomes" id="UP001157418">
    <property type="component" value="Unassembled WGS sequence"/>
</dbReference>
<sequence length="364" mass="40318">MADDSSSSKVSLKLLIDSKTKKVLFAEANKEFVDFLFYILSLPVGTVIRLLSKNSMVGSLGNLYDSIENLNDMYMQPNQSKDSVLNPNTVNYGANVALLPPNDVVPKARKFHKCPSHNTYVTDNPIAVCPSCNNKMSTEVAYVKGSNSVKETVETGGFVKGVVTYMVMDDLEVKPMSTISSITLLNKFNVKEVGGLEEKVVSLEMKEGLLLLKASLQCKNVLTTAAGAIFFLHHSSSEELNIRLLVIGEFAMVVPAHLTAEAVNELREGIDLLLGRWSALQMAIQNEWGGRDTRQKAQQLALDIYHWLIRPAEALYVDDLENLLDDFMLSLNTEIDDGSIEEISENLMIIHEECLKVILAQSKD</sequence>